<protein>
    <submittedName>
        <fullName evidence="1">Uncharacterized protein</fullName>
    </submittedName>
</protein>
<comment type="caution">
    <text evidence="1">The sequence shown here is derived from an EMBL/GenBank/DDBJ whole genome shotgun (WGS) entry which is preliminary data.</text>
</comment>
<organism evidence="1">
    <name type="scientific">marine sediment metagenome</name>
    <dbReference type="NCBI Taxonomy" id="412755"/>
    <lineage>
        <taxon>unclassified sequences</taxon>
        <taxon>metagenomes</taxon>
        <taxon>ecological metagenomes</taxon>
    </lineage>
</organism>
<gene>
    <name evidence="1" type="ORF">S01H1_24766</name>
</gene>
<evidence type="ECO:0000313" key="1">
    <source>
        <dbReference type="EMBL" id="GAF98023.1"/>
    </source>
</evidence>
<reference evidence="1" key="1">
    <citation type="journal article" date="2014" name="Front. Microbiol.">
        <title>High frequency of phylogenetically diverse reductive dehalogenase-homologous genes in deep subseafloor sedimentary metagenomes.</title>
        <authorList>
            <person name="Kawai M."/>
            <person name="Futagami T."/>
            <person name="Toyoda A."/>
            <person name="Takaki Y."/>
            <person name="Nishi S."/>
            <person name="Hori S."/>
            <person name="Arai W."/>
            <person name="Tsubouchi T."/>
            <person name="Morono Y."/>
            <person name="Uchiyama I."/>
            <person name="Ito T."/>
            <person name="Fujiyama A."/>
            <person name="Inagaki F."/>
            <person name="Takami H."/>
        </authorList>
    </citation>
    <scope>NUCLEOTIDE SEQUENCE</scope>
    <source>
        <strain evidence="1">Expedition CK06-06</strain>
    </source>
</reference>
<dbReference type="AlphaFoldDB" id="X0TWS7"/>
<proteinExistence type="predicted"/>
<name>X0TWS7_9ZZZZ</name>
<dbReference type="EMBL" id="BARS01014911">
    <property type="protein sequence ID" value="GAF98023.1"/>
    <property type="molecule type" value="Genomic_DNA"/>
</dbReference>
<sequence>MKKFLVVLLALVVLMLPTAALAQTGAVAEAGQDIAQAIRENPISLGELVEAQIDFWGEVFLRFLKSAKPNVTFSEATYPGLQITLYEQESWNLIGGKVSKYPERELFDQPSFIGVEWKGIPFLKDWASMFEKFNLQVVYLENGFALGAAYEFRK</sequence>
<accession>X0TWS7</accession>